<sequence>MIVRIFNALFILYVKHQGTITGLVIISNSIEQVFFAKFLSQDVLNDKFISKATKNFTSGTFIFDNYNF</sequence>
<protein>
    <submittedName>
        <fullName evidence="1">Uncharacterized protein</fullName>
    </submittedName>
</protein>
<name>A0A0V1M4M3_9BILA</name>
<proteinExistence type="predicted"/>
<dbReference type="Proteomes" id="UP000054843">
    <property type="component" value="Unassembled WGS sequence"/>
</dbReference>
<keyword evidence="2" id="KW-1185">Reference proteome</keyword>
<dbReference type="EMBL" id="JYDO01000251">
    <property type="protein sequence ID" value="KRZ66306.1"/>
    <property type="molecule type" value="Genomic_DNA"/>
</dbReference>
<organism evidence="1 2">
    <name type="scientific">Trichinella papuae</name>
    <dbReference type="NCBI Taxonomy" id="268474"/>
    <lineage>
        <taxon>Eukaryota</taxon>
        <taxon>Metazoa</taxon>
        <taxon>Ecdysozoa</taxon>
        <taxon>Nematoda</taxon>
        <taxon>Enoplea</taxon>
        <taxon>Dorylaimia</taxon>
        <taxon>Trichinellida</taxon>
        <taxon>Trichinellidae</taxon>
        <taxon>Trichinella</taxon>
    </lineage>
</organism>
<comment type="caution">
    <text evidence="1">The sequence shown here is derived from an EMBL/GenBank/DDBJ whole genome shotgun (WGS) entry which is preliminary data.</text>
</comment>
<evidence type="ECO:0000313" key="2">
    <source>
        <dbReference type="Proteomes" id="UP000054843"/>
    </source>
</evidence>
<evidence type="ECO:0000313" key="1">
    <source>
        <dbReference type="EMBL" id="KRZ66306.1"/>
    </source>
</evidence>
<reference evidence="1 2" key="1">
    <citation type="submission" date="2015-01" db="EMBL/GenBank/DDBJ databases">
        <title>Evolution of Trichinella species and genotypes.</title>
        <authorList>
            <person name="Korhonen P.K."/>
            <person name="Edoardo P."/>
            <person name="Giuseppe L.R."/>
            <person name="Gasser R.B."/>
        </authorList>
    </citation>
    <scope>NUCLEOTIDE SEQUENCE [LARGE SCALE GENOMIC DNA]</scope>
    <source>
        <strain evidence="1">ISS1980</strain>
    </source>
</reference>
<gene>
    <name evidence="1" type="ORF">T10_8791</name>
</gene>
<dbReference type="AlphaFoldDB" id="A0A0V1M4M3"/>
<accession>A0A0V1M4M3</accession>